<reference evidence="2 3" key="1">
    <citation type="submission" date="2013-08" db="EMBL/GenBank/DDBJ databases">
        <authorList>
            <person name="Weinstock G."/>
            <person name="Sodergren E."/>
            <person name="Wylie T."/>
            <person name="Fulton L."/>
            <person name="Fulton R."/>
            <person name="Fronick C."/>
            <person name="O'Laughlin M."/>
            <person name="Godfrey J."/>
            <person name="Miner T."/>
            <person name="Herter B."/>
            <person name="Appelbaum E."/>
            <person name="Cordes M."/>
            <person name="Lek S."/>
            <person name="Wollam A."/>
            <person name="Pepin K.H."/>
            <person name="Palsikar V.B."/>
            <person name="Mitreva M."/>
            <person name="Wilson R.K."/>
        </authorList>
    </citation>
    <scope>NUCLEOTIDE SEQUENCE [LARGE SCALE GENOMIC DNA]</scope>
    <source>
        <strain evidence="2 3">ATCC 700332</strain>
    </source>
</reference>
<evidence type="ECO:0000256" key="1">
    <source>
        <dbReference type="SAM" id="SignalP"/>
    </source>
</evidence>
<keyword evidence="1" id="KW-0732">Signal</keyword>
<comment type="caution">
    <text evidence="2">The sequence shown here is derived from an EMBL/GenBank/DDBJ whole genome shotgun (WGS) entry which is preliminary data.</text>
</comment>
<dbReference type="InterPro" id="IPR010412">
    <property type="entry name" value="DUF1007"/>
</dbReference>
<keyword evidence="3" id="KW-1185">Reference proteome</keyword>
<feature type="chain" id="PRO_5046254415" description="DUF1007 family protein" evidence="1">
    <location>
        <begin position="21"/>
        <end position="213"/>
    </location>
</feature>
<protein>
    <recommendedName>
        <fullName evidence="4">DUF1007 family protein</fullName>
    </recommendedName>
</protein>
<accession>A0ABN0P189</accession>
<name>A0ABN0P189_TRELE</name>
<feature type="signal peptide" evidence="1">
    <location>
        <begin position="1"/>
        <end position="20"/>
    </location>
</feature>
<gene>
    <name evidence="2" type="ORF">HMPREF9193_00217</name>
</gene>
<evidence type="ECO:0008006" key="4">
    <source>
        <dbReference type="Google" id="ProtNLM"/>
    </source>
</evidence>
<evidence type="ECO:0000313" key="2">
    <source>
        <dbReference type="EMBL" id="ERJ94246.1"/>
    </source>
</evidence>
<proteinExistence type="predicted"/>
<dbReference type="Proteomes" id="UP000016649">
    <property type="component" value="Unassembled WGS sequence"/>
</dbReference>
<sequence length="213" mass="25635">MKKRFFIPCILFVCSFFLHAHPHVFIDNTVEFIWNGKDLRGAYVQWTFDSAFSSEIINWLDVNHDGKFDDEENRQVYDNAFINLRHYYYYTFMRQGSTRTNPPKVSEFKATQKKGIMSYRFYVDLSSYKGNELYFAVYDYTYFCDIRYNEDGGIKLTYDPKQVKASFDIIENKDYPVFYDPLSPATDTSIYDRWKPGLQTYYPREIRIRWQSL</sequence>
<dbReference type="Pfam" id="PF06226">
    <property type="entry name" value="DUF1007"/>
    <property type="match status" value="1"/>
</dbReference>
<dbReference type="EMBL" id="AWVH01000005">
    <property type="protein sequence ID" value="ERJ94246.1"/>
    <property type="molecule type" value="Genomic_DNA"/>
</dbReference>
<organism evidence="2 3">
    <name type="scientific">Treponema lecithinolyticum ATCC 700332</name>
    <dbReference type="NCBI Taxonomy" id="1321815"/>
    <lineage>
        <taxon>Bacteria</taxon>
        <taxon>Pseudomonadati</taxon>
        <taxon>Spirochaetota</taxon>
        <taxon>Spirochaetia</taxon>
        <taxon>Spirochaetales</taxon>
        <taxon>Treponemataceae</taxon>
        <taxon>Treponema</taxon>
    </lineage>
</organism>
<evidence type="ECO:0000313" key="3">
    <source>
        <dbReference type="Proteomes" id="UP000016649"/>
    </source>
</evidence>
<dbReference type="RefSeq" id="WP_021686620.1">
    <property type="nucleotide sequence ID" value="NZ_KI260561.1"/>
</dbReference>